<gene>
    <name evidence="2" type="ORF">WICPIJ_001948</name>
</gene>
<accession>A0A9P8QCC6</accession>
<reference evidence="2" key="1">
    <citation type="journal article" date="2021" name="Open Biol.">
        <title>Shared evolutionary footprints suggest mitochondrial oxidative damage underlies multiple complex I losses in fungi.</title>
        <authorList>
            <person name="Schikora-Tamarit M.A."/>
            <person name="Marcet-Houben M."/>
            <person name="Nosek J."/>
            <person name="Gabaldon T."/>
        </authorList>
    </citation>
    <scope>NUCLEOTIDE SEQUENCE</scope>
    <source>
        <strain evidence="2">CBS2887</strain>
    </source>
</reference>
<feature type="repeat" description="TPR" evidence="1">
    <location>
        <begin position="211"/>
        <end position="244"/>
    </location>
</feature>
<dbReference type="OrthoDB" id="1658288at2759"/>
<evidence type="ECO:0000256" key="1">
    <source>
        <dbReference type="PROSITE-ProRule" id="PRU00339"/>
    </source>
</evidence>
<dbReference type="Gene3D" id="1.25.40.10">
    <property type="entry name" value="Tetratricopeptide repeat domain"/>
    <property type="match status" value="1"/>
</dbReference>
<keyword evidence="3" id="KW-1185">Reference proteome</keyword>
<dbReference type="EMBL" id="JAEUBG010001025">
    <property type="protein sequence ID" value="KAH3687075.1"/>
    <property type="molecule type" value="Genomic_DNA"/>
</dbReference>
<dbReference type="SUPFAM" id="SSF81901">
    <property type="entry name" value="HCP-like"/>
    <property type="match status" value="2"/>
</dbReference>
<organism evidence="2 3">
    <name type="scientific">Wickerhamomyces pijperi</name>
    <name type="common">Yeast</name>
    <name type="synonym">Pichia pijperi</name>
    <dbReference type="NCBI Taxonomy" id="599730"/>
    <lineage>
        <taxon>Eukaryota</taxon>
        <taxon>Fungi</taxon>
        <taxon>Dikarya</taxon>
        <taxon>Ascomycota</taxon>
        <taxon>Saccharomycotina</taxon>
        <taxon>Saccharomycetes</taxon>
        <taxon>Phaffomycetales</taxon>
        <taxon>Wickerhamomycetaceae</taxon>
        <taxon>Wickerhamomyces</taxon>
    </lineage>
</organism>
<evidence type="ECO:0000313" key="2">
    <source>
        <dbReference type="EMBL" id="KAH3687075.1"/>
    </source>
</evidence>
<dbReference type="InterPro" id="IPR019734">
    <property type="entry name" value="TPR_rpt"/>
</dbReference>
<keyword evidence="1" id="KW-0802">TPR repeat</keyword>
<sequence>MTLIRSLRSTHFKSPLRSFTTTAQANATGSNFKKPLENKPPLYEILPTKRPFSRILFDLDSRHSYAKLYPVYESVYKSISYDPTQDEPNIPKFITASDLMIMKKALETVRTSTRTTNLHLLGLENELLEKAAEYGNNDAVSLLAYEALMDDKRNSEDKAHAKKLISGLLERNHPLTLKLSGDLCLKNEMYDQALDFYAKFLQVENDTFLASEVYSSIGKIQFQRADLVSARLNFEKAIRTGPIDKVATCHYYLGQIYSESDVWKSRYHLELSASQGFLESFQALGFMELNLFGNVSKAQEWFKLGMELRDLDCLIGIFDCHVKLHNWKDGYRSWKQLQGNLDKDKLAHFEQSRQDSLNLVKLNYKPVAEKMKQLSSLANSDDTVNVEKNNDRWNL</sequence>
<dbReference type="AlphaFoldDB" id="A0A9P8QCC6"/>
<protein>
    <recommendedName>
        <fullName evidence="4">Protein MSS2, mitochondrial</fullName>
    </recommendedName>
</protein>
<dbReference type="PROSITE" id="PS50005">
    <property type="entry name" value="TPR"/>
    <property type="match status" value="1"/>
</dbReference>
<proteinExistence type="predicted"/>
<reference evidence="2" key="2">
    <citation type="submission" date="2021-01" db="EMBL/GenBank/DDBJ databases">
        <authorList>
            <person name="Schikora-Tamarit M.A."/>
        </authorList>
    </citation>
    <scope>NUCLEOTIDE SEQUENCE</scope>
    <source>
        <strain evidence="2">CBS2887</strain>
    </source>
</reference>
<comment type="caution">
    <text evidence="2">The sequence shown here is derived from an EMBL/GenBank/DDBJ whole genome shotgun (WGS) entry which is preliminary data.</text>
</comment>
<dbReference type="InterPro" id="IPR011990">
    <property type="entry name" value="TPR-like_helical_dom_sf"/>
</dbReference>
<evidence type="ECO:0008006" key="4">
    <source>
        <dbReference type="Google" id="ProtNLM"/>
    </source>
</evidence>
<name>A0A9P8QCC6_WICPI</name>
<dbReference type="Proteomes" id="UP000774326">
    <property type="component" value="Unassembled WGS sequence"/>
</dbReference>
<evidence type="ECO:0000313" key="3">
    <source>
        <dbReference type="Proteomes" id="UP000774326"/>
    </source>
</evidence>